<dbReference type="EMBL" id="LFMY01000006">
    <property type="protein sequence ID" value="OKL60064.1"/>
    <property type="molecule type" value="Genomic_DNA"/>
</dbReference>
<keyword evidence="2" id="KW-0647">Proteasome</keyword>
<dbReference type="PANTHER" id="PTHR16771:SF0">
    <property type="entry name" value="26S PROTEASOME COMPLEX SUBUNIT SEM1"/>
    <property type="match status" value="1"/>
</dbReference>
<comment type="function">
    <text evidence="2">Component of the 26S proteasome, a multiprotein complex involved in the ATP-dependent degradation of ubiquitinated proteins.</text>
</comment>
<gene>
    <name evidence="4" type="ORF">UA08_04472</name>
</gene>
<organism evidence="4 5">
    <name type="scientific">Talaromyces atroroseus</name>
    <dbReference type="NCBI Taxonomy" id="1441469"/>
    <lineage>
        <taxon>Eukaryota</taxon>
        <taxon>Fungi</taxon>
        <taxon>Dikarya</taxon>
        <taxon>Ascomycota</taxon>
        <taxon>Pezizomycotina</taxon>
        <taxon>Eurotiomycetes</taxon>
        <taxon>Eurotiomycetidae</taxon>
        <taxon>Eurotiales</taxon>
        <taxon>Trichocomaceae</taxon>
        <taxon>Talaromyces</taxon>
        <taxon>Talaromyces sect. Trachyspermi</taxon>
    </lineage>
</organism>
<dbReference type="SMART" id="SM01385">
    <property type="entry name" value="DSS1_SEM1"/>
    <property type="match status" value="1"/>
</dbReference>
<feature type="region of interest" description="Disordered" evidence="3">
    <location>
        <begin position="1"/>
        <end position="77"/>
    </location>
</feature>
<dbReference type="STRING" id="1441469.A0A225ANV5"/>
<dbReference type="Proteomes" id="UP000214365">
    <property type="component" value="Unassembled WGS sequence"/>
</dbReference>
<keyword evidence="5" id="KW-1185">Reference proteome</keyword>
<feature type="compositionally biased region" description="Low complexity" evidence="3">
    <location>
        <begin position="14"/>
        <end position="24"/>
    </location>
</feature>
<name>A0A225ANV5_TALAT</name>
<reference evidence="4 5" key="1">
    <citation type="submission" date="2015-06" db="EMBL/GenBank/DDBJ databases">
        <title>Talaromyces atroroseus IBT 11181 draft genome.</title>
        <authorList>
            <person name="Rasmussen K.B."/>
            <person name="Rasmussen S."/>
            <person name="Petersen B."/>
            <person name="Sicheritz-Ponten T."/>
            <person name="Mortensen U.H."/>
            <person name="Thrane U."/>
        </authorList>
    </citation>
    <scope>NUCLEOTIDE SEQUENCE [LARGE SCALE GENOMIC DNA]</scope>
    <source>
        <strain evidence="4 5">IBT 11181</strain>
    </source>
</reference>
<sequence length="91" mass="10344">MSASTTKADANSSQQPTQQKQTPQVLEEDDEFEDFPVEDWSQEETEQGQGSTAANGTNNTHLWEESWDDDDESEDFSKQLREEMKKVEGAK</sequence>
<feature type="compositionally biased region" description="Polar residues" evidence="3">
    <location>
        <begin position="1"/>
        <end position="13"/>
    </location>
</feature>
<feature type="compositionally biased region" description="Acidic residues" evidence="3">
    <location>
        <begin position="26"/>
        <end position="46"/>
    </location>
</feature>
<keyword evidence="2" id="KW-0539">Nucleus</keyword>
<dbReference type="Pfam" id="PF05160">
    <property type="entry name" value="DSS1_SEM1"/>
    <property type="match status" value="1"/>
</dbReference>
<evidence type="ECO:0000313" key="4">
    <source>
        <dbReference type="EMBL" id="OKL60064.1"/>
    </source>
</evidence>
<evidence type="ECO:0000313" key="5">
    <source>
        <dbReference type="Proteomes" id="UP000214365"/>
    </source>
</evidence>
<dbReference type="GO" id="GO:0000724">
    <property type="term" value="P:double-strand break repair via homologous recombination"/>
    <property type="evidence" value="ECO:0007669"/>
    <property type="project" value="TreeGrafter"/>
</dbReference>
<protein>
    <recommendedName>
        <fullName evidence="2">26S proteasome complex subunit SEM1</fullName>
    </recommendedName>
</protein>
<proteinExistence type="inferred from homology"/>
<dbReference type="InterPro" id="IPR007834">
    <property type="entry name" value="DSS1_SEM1"/>
</dbReference>
<evidence type="ECO:0000256" key="3">
    <source>
        <dbReference type="SAM" id="MobiDB-lite"/>
    </source>
</evidence>
<accession>A0A225ANV5</accession>
<evidence type="ECO:0000256" key="2">
    <source>
        <dbReference type="RuleBase" id="RU369057"/>
    </source>
</evidence>
<dbReference type="PANTHER" id="PTHR16771">
    <property type="entry name" value="26 PROTEASOME COMPLEX SUBUNIT DSS1"/>
    <property type="match status" value="1"/>
</dbReference>
<comment type="caution">
    <text evidence="4">The sequence shown here is derived from an EMBL/GenBank/DDBJ whole genome shotgun (WGS) entry which is preliminary data.</text>
</comment>
<comment type="similarity">
    <text evidence="1 2">Belongs to the DSS1/SEM1 family.</text>
</comment>
<dbReference type="AlphaFoldDB" id="A0A225ANV5"/>
<feature type="compositionally biased region" description="Acidic residues" evidence="3">
    <location>
        <begin position="65"/>
        <end position="74"/>
    </location>
</feature>
<dbReference type="RefSeq" id="XP_020120185.1">
    <property type="nucleotide sequence ID" value="XM_020266916.1"/>
</dbReference>
<evidence type="ECO:0000256" key="1">
    <source>
        <dbReference type="ARBA" id="ARBA00034491"/>
    </source>
</evidence>
<dbReference type="GO" id="GO:0006406">
    <property type="term" value="P:mRNA export from nucleus"/>
    <property type="evidence" value="ECO:0007669"/>
    <property type="project" value="UniProtKB-UniRule"/>
</dbReference>
<dbReference type="CDD" id="cd13768">
    <property type="entry name" value="DSS1_Sem1"/>
    <property type="match status" value="1"/>
</dbReference>
<dbReference type="GO" id="GO:0008541">
    <property type="term" value="C:proteasome regulatory particle, lid subcomplex"/>
    <property type="evidence" value="ECO:0007669"/>
    <property type="project" value="UniProtKB-UniRule"/>
</dbReference>
<dbReference type="GO" id="GO:0005634">
    <property type="term" value="C:nucleus"/>
    <property type="evidence" value="ECO:0007669"/>
    <property type="project" value="UniProtKB-SubCell"/>
</dbReference>
<feature type="compositionally biased region" description="Polar residues" evidence="3">
    <location>
        <begin position="47"/>
        <end position="61"/>
    </location>
</feature>
<comment type="subcellular location">
    <subcellularLocation>
        <location evidence="2">Nucleus</location>
    </subcellularLocation>
</comment>
<dbReference type="GO" id="GO:0043248">
    <property type="term" value="P:proteasome assembly"/>
    <property type="evidence" value="ECO:0007669"/>
    <property type="project" value="UniProtKB-UniRule"/>
</dbReference>
<dbReference type="GeneID" id="31004227"/>